<evidence type="ECO:0000313" key="4">
    <source>
        <dbReference type="EMBL" id="AKQ68691.1"/>
    </source>
</evidence>
<dbReference type="Proteomes" id="UP000009026">
    <property type="component" value="Chromosome"/>
</dbReference>
<evidence type="ECO:0000259" key="3">
    <source>
        <dbReference type="Pfam" id="PF14028"/>
    </source>
</evidence>
<feature type="region of interest" description="Disordered" evidence="1">
    <location>
        <begin position="1"/>
        <end position="22"/>
    </location>
</feature>
<dbReference type="RefSeq" id="WP_044889365.1">
    <property type="nucleotide sequence ID" value="NZ_CP012109.1"/>
</dbReference>
<dbReference type="NCBIfam" id="TIGR03891">
    <property type="entry name" value="thiopep_ocin"/>
    <property type="match status" value="1"/>
</dbReference>
<dbReference type="STRING" id="1297742.A176_005603"/>
<dbReference type="eggNOG" id="ENOG502Z81U">
    <property type="taxonomic scope" value="Bacteria"/>
</dbReference>
<protein>
    <submittedName>
        <fullName evidence="4">Lanthionine biosynthesis protein LanB</fullName>
    </submittedName>
</protein>
<accession>A0A0H4WZ15</accession>
<dbReference type="AlphaFoldDB" id="A0A0H4WZ15"/>
<proteinExistence type="predicted"/>
<dbReference type="Pfam" id="PF04738">
    <property type="entry name" value="Lant_dehydr_N"/>
    <property type="match status" value="1"/>
</dbReference>
<dbReference type="EMBL" id="CP012109">
    <property type="protein sequence ID" value="AKQ68691.1"/>
    <property type="molecule type" value="Genomic_DNA"/>
</dbReference>
<evidence type="ECO:0000313" key="5">
    <source>
        <dbReference type="Proteomes" id="UP000009026"/>
    </source>
</evidence>
<keyword evidence="5" id="KW-1185">Reference proteome</keyword>
<dbReference type="InterPro" id="IPR023809">
    <property type="entry name" value="Thiopep_bacteriocin_synth_dom"/>
</dbReference>
<dbReference type="OrthoDB" id="1273722at2"/>
<organism evidence="4 5">
    <name type="scientific">Pseudomyxococcus hansupus</name>
    <dbReference type="NCBI Taxonomy" id="1297742"/>
    <lineage>
        <taxon>Bacteria</taxon>
        <taxon>Pseudomonadati</taxon>
        <taxon>Myxococcota</taxon>
        <taxon>Myxococcia</taxon>
        <taxon>Myxococcales</taxon>
        <taxon>Cystobacterineae</taxon>
        <taxon>Myxococcaceae</taxon>
        <taxon>Pseudomyxococcus</taxon>
    </lineage>
</organism>
<dbReference type="Pfam" id="PF14028">
    <property type="entry name" value="Lant_dehydr_C"/>
    <property type="match status" value="1"/>
</dbReference>
<evidence type="ECO:0000256" key="1">
    <source>
        <dbReference type="SAM" id="MobiDB-lite"/>
    </source>
</evidence>
<name>A0A0H4WZ15_9BACT</name>
<gene>
    <name evidence="4" type="ORF">A176_005603</name>
</gene>
<evidence type="ECO:0000259" key="2">
    <source>
        <dbReference type="Pfam" id="PF04738"/>
    </source>
</evidence>
<dbReference type="InterPro" id="IPR006827">
    <property type="entry name" value="Lant_deHydtase_N"/>
</dbReference>
<sequence length="1099" mass="121602">MSPRSSSSSDARELPAGRTRPGRASPFVASGFFVLRTPLLPFDALTSWSEHMEAPGAAPDALEAALQRDRQHLRAGLRQWVEDPLIREALFIASPALVESLHYWQDKPDSEQGLKVERTLVRYFARMSGRSTPFGLFAGLSVGRIGPATRLHLSPREELRRHTRLDMDYVCALVEKVQQEPAVRSALHYVPNSSLYLAAGRLRYMEMRHIGRERTYHLVAVEPSSYLEATLARARGGASVEALAQALVQDDPEIELGDARDFILELIDSQVLVSTWAPTLTGPEPIPYLLEQSANVPALQPTREKLASAHEALGRIDAARPGVPDATYRDIARMLEGLPVPAELPRLFQVDMVRPMREATLSPAVVETCQGAVETLHRLAVTAGADTPIGRFQRRFLARYEDRAVPLLEALDEDTGIGFALEGGTGSGTGPLLQGFAFPRQEGGRRFPDSPRWTHLMTRLESCWRTQAQELILTEDDVRVMESKGTLPLPETFSLVAAVVGASAEHVDRGDFRVLLENLAGPSGAVMLGRFCHADADLEAATREHLRAEEALRPDALFAEVVHLPQGRMGNVICRPALRQHDLVFLGQSGVPTEQQIALSDLWLSVEQGRLVLRSRKLGREVIPRLTHAHNYFTLGLGAYRFLGQLQQQGVVNLAFNWGPLAQVPFLPRVVHGRAVLSLAKWNVTAEQLKAWGAEQGSARFAAIQRFRREARLPRWVYLHDGDNQLPIDLDNVLSVDTFIHLTRKRPAGVQLEELYPSPEGLCVTGPDGRYHHELVLPFHRREPSRAAAGARAAPSAAVRRTFPPGSEWLYAKLYTGTATADRLLTLTLTPVLRRLSAAGAISHAFFLRYGDPDWHVRVRLHGPPERLHAEALPALMAACASALDSGEGWKLQLDTYEREVERYGGPAGVELAEQLFAADSDAVLGLLEAYPGDAGASVRWKLALLGLDTLLSGLGLSLPAKLDIATRCRHGFGAEFHVNAHFEDQLSQRFRQERRELEQLLSLTAAHEGPWKAALDILERREQRLRPIAQQLHTAEREGLLTVPVTGLAGSFLHMHVNRMLPSDQRAQELILYDFLARLYRSRLARARKAEDAGGAPA</sequence>
<feature type="domain" description="Thiopeptide-type bacteriocin biosynthesis" evidence="3">
    <location>
        <begin position="809"/>
        <end position="1081"/>
    </location>
</feature>
<dbReference type="PATRIC" id="fig|1297742.4.peg.5699"/>
<reference evidence="4 5" key="1">
    <citation type="journal article" date="2016" name="PLoS ONE">
        <title>Complete Genome Sequence and Comparative Genomics of a Novel Myxobacterium Myxococcus hansupus.</title>
        <authorList>
            <person name="Sharma G."/>
            <person name="Narwani T."/>
            <person name="Subramanian S."/>
        </authorList>
    </citation>
    <scope>NUCLEOTIDE SEQUENCE [LARGE SCALE GENOMIC DNA]</scope>
    <source>
        <strain evidence="5">mixupus</strain>
    </source>
</reference>
<feature type="domain" description="Lantibiotic dehydratase N-terminal" evidence="2">
    <location>
        <begin position="82"/>
        <end position="738"/>
    </location>
</feature>
<dbReference type="KEGG" id="mym:A176_005603"/>